<dbReference type="Pfam" id="PF08522">
    <property type="entry name" value="BT_3987-like_N"/>
    <property type="match status" value="1"/>
</dbReference>
<organism evidence="3 4">
    <name type="scientific">Chitinophaga parva</name>
    <dbReference type="NCBI Taxonomy" id="2169414"/>
    <lineage>
        <taxon>Bacteria</taxon>
        <taxon>Pseudomonadati</taxon>
        <taxon>Bacteroidota</taxon>
        <taxon>Chitinophagia</taxon>
        <taxon>Chitinophagales</taxon>
        <taxon>Chitinophagaceae</taxon>
        <taxon>Chitinophaga</taxon>
    </lineage>
</organism>
<accession>A0A2T7BGB6</accession>
<keyword evidence="4" id="KW-1185">Reference proteome</keyword>
<evidence type="ECO:0000313" key="4">
    <source>
        <dbReference type="Proteomes" id="UP000244450"/>
    </source>
</evidence>
<dbReference type="InterPro" id="IPR013728">
    <property type="entry name" value="BT_3987-like_N"/>
</dbReference>
<sequence length="328" mass="35952">MRNIFNNKTFASCCYTTVAALAAMVAGCVKSDALYSNSEGVVYMPAAYSDRSQLTIFKVDSIQSATFGAAVGGFHGAGSDLTVNFVIDTSLIAQYNSDNAYQNYHFVAFPRGAYTVSGLTATISKGQTASAPLTLSIDPSKLKTSTGYLLPVRIASVSSGNVDTMLRTAYFRIDSLEIRSRDVTAGGTLSVSNENSAGAASKEGSSHLVDNDYTTKFYTDKFNTTSFWMQLAYETPQVVSAYTLTSGNDAPERDANTWKFQGSDDDGKTWVTLDDRSNFLFSARYQTVKFELNQPDNQPHKLYRVLISKNNGGGVKFQMEEWRVLLYY</sequence>
<dbReference type="InterPro" id="IPR000421">
    <property type="entry name" value="FA58C"/>
</dbReference>
<dbReference type="RefSeq" id="WP_108687163.1">
    <property type="nucleotide sequence ID" value="NZ_QCYK01000002.1"/>
</dbReference>
<dbReference type="InterPro" id="IPR008979">
    <property type="entry name" value="Galactose-bd-like_sf"/>
</dbReference>
<dbReference type="Pfam" id="PF00754">
    <property type="entry name" value="F5_F8_type_C"/>
    <property type="match status" value="1"/>
</dbReference>
<name>A0A2T7BGB6_9BACT</name>
<reference evidence="3 4" key="1">
    <citation type="submission" date="2018-04" db="EMBL/GenBank/DDBJ databases">
        <title>Chitinophaga fuyangensis sp. nov., isolated from soil in a chemical factory.</title>
        <authorList>
            <person name="Chen K."/>
        </authorList>
    </citation>
    <scope>NUCLEOTIDE SEQUENCE [LARGE SCALE GENOMIC DNA]</scope>
    <source>
        <strain evidence="3 4">LY-1</strain>
    </source>
</reference>
<feature type="chain" id="PRO_5015706437" description="F5/8 type C domain-containing protein" evidence="1">
    <location>
        <begin position="23"/>
        <end position="328"/>
    </location>
</feature>
<proteinExistence type="predicted"/>
<evidence type="ECO:0000259" key="2">
    <source>
        <dbReference type="PROSITE" id="PS50022"/>
    </source>
</evidence>
<dbReference type="Gene3D" id="2.60.120.260">
    <property type="entry name" value="Galactose-binding domain-like"/>
    <property type="match status" value="1"/>
</dbReference>
<gene>
    <name evidence="3" type="ORF">DCC81_13555</name>
</gene>
<dbReference type="AlphaFoldDB" id="A0A2T7BGB6"/>
<dbReference type="OrthoDB" id="792783at2"/>
<evidence type="ECO:0000313" key="3">
    <source>
        <dbReference type="EMBL" id="PUZ25325.1"/>
    </source>
</evidence>
<dbReference type="Gene3D" id="2.60.40.1740">
    <property type="entry name" value="hypothetical protein (bacova_03559)"/>
    <property type="match status" value="1"/>
</dbReference>
<dbReference type="PROSITE" id="PS51257">
    <property type="entry name" value="PROKAR_LIPOPROTEIN"/>
    <property type="match status" value="1"/>
</dbReference>
<dbReference type="SUPFAM" id="SSF49785">
    <property type="entry name" value="Galactose-binding domain-like"/>
    <property type="match status" value="1"/>
</dbReference>
<dbReference type="Proteomes" id="UP000244450">
    <property type="component" value="Unassembled WGS sequence"/>
</dbReference>
<evidence type="ECO:0000256" key="1">
    <source>
        <dbReference type="SAM" id="SignalP"/>
    </source>
</evidence>
<feature type="domain" description="F5/8 type C" evidence="2">
    <location>
        <begin position="171"/>
        <end position="324"/>
    </location>
</feature>
<dbReference type="EMBL" id="QCYK01000002">
    <property type="protein sequence ID" value="PUZ25325.1"/>
    <property type="molecule type" value="Genomic_DNA"/>
</dbReference>
<protein>
    <recommendedName>
        <fullName evidence="2">F5/8 type C domain-containing protein</fullName>
    </recommendedName>
</protein>
<dbReference type="PROSITE" id="PS50022">
    <property type="entry name" value="FA58C_3"/>
    <property type="match status" value="1"/>
</dbReference>
<keyword evidence="1" id="KW-0732">Signal</keyword>
<feature type="signal peptide" evidence="1">
    <location>
        <begin position="1"/>
        <end position="22"/>
    </location>
</feature>
<comment type="caution">
    <text evidence="3">The sequence shown here is derived from an EMBL/GenBank/DDBJ whole genome shotgun (WGS) entry which is preliminary data.</text>
</comment>